<proteinExistence type="predicted"/>
<keyword evidence="1" id="KW-1133">Transmembrane helix</keyword>
<name>A0A3D9HAQ0_9FLAO</name>
<sequence>MTKNTLLNTAILITRLLKIILIIAAIGITSLFVYAQIDKDRFAEEEIVLKANPSYLGVSTIISDVWKDDTKDTKYDSKPYTFGKLKTVSLYINYFKVIIVAVLMFLILRAFETIMLSVKTLHTFSSRNAKLFRKIGIYIIVVTILISYTVLRFESGSQIIAHLSLTPVIYMLLAFVMAEIFKEGENLRAENDLTI</sequence>
<evidence type="ECO:0000256" key="1">
    <source>
        <dbReference type="SAM" id="Phobius"/>
    </source>
</evidence>
<dbReference type="OrthoDB" id="1444072at2"/>
<evidence type="ECO:0000313" key="2">
    <source>
        <dbReference type="EMBL" id="RED46562.1"/>
    </source>
</evidence>
<dbReference type="InterPro" id="IPR021354">
    <property type="entry name" value="DUF2975"/>
</dbReference>
<keyword evidence="1" id="KW-0812">Transmembrane</keyword>
<evidence type="ECO:0008006" key="4">
    <source>
        <dbReference type="Google" id="ProtNLM"/>
    </source>
</evidence>
<gene>
    <name evidence="2" type="ORF">DFQ10_101333</name>
</gene>
<evidence type="ECO:0000313" key="3">
    <source>
        <dbReference type="Proteomes" id="UP000256980"/>
    </source>
</evidence>
<keyword evidence="1" id="KW-0472">Membrane</keyword>
<dbReference type="Pfam" id="PF11188">
    <property type="entry name" value="DUF2975"/>
    <property type="match status" value="1"/>
</dbReference>
<dbReference type="Proteomes" id="UP000256980">
    <property type="component" value="Unassembled WGS sequence"/>
</dbReference>
<keyword evidence="3" id="KW-1185">Reference proteome</keyword>
<dbReference type="RefSeq" id="WP_115815692.1">
    <property type="nucleotide sequence ID" value="NZ_QRDV01000001.1"/>
</dbReference>
<feature type="transmembrane region" description="Helical" evidence="1">
    <location>
        <begin position="91"/>
        <end position="111"/>
    </location>
</feature>
<dbReference type="AlphaFoldDB" id="A0A3D9HAQ0"/>
<accession>A0A3D9HAQ0</accession>
<organism evidence="2 3">
    <name type="scientific">Winogradskyella eximia</name>
    <dbReference type="NCBI Taxonomy" id="262006"/>
    <lineage>
        <taxon>Bacteria</taxon>
        <taxon>Pseudomonadati</taxon>
        <taxon>Bacteroidota</taxon>
        <taxon>Flavobacteriia</taxon>
        <taxon>Flavobacteriales</taxon>
        <taxon>Flavobacteriaceae</taxon>
        <taxon>Winogradskyella</taxon>
    </lineage>
</organism>
<feature type="transmembrane region" description="Helical" evidence="1">
    <location>
        <begin position="159"/>
        <end position="178"/>
    </location>
</feature>
<comment type="caution">
    <text evidence="2">The sequence shown here is derived from an EMBL/GenBank/DDBJ whole genome shotgun (WGS) entry which is preliminary data.</text>
</comment>
<reference evidence="2 3" key="1">
    <citation type="submission" date="2018-07" db="EMBL/GenBank/DDBJ databases">
        <title>Genomic Encyclopedia of Type Strains, Phase III (KMG-III): the genomes of soil and plant-associated and newly described type strains.</title>
        <authorList>
            <person name="Whitman W."/>
        </authorList>
    </citation>
    <scope>NUCLEOTIDE SEQUENCE [LARGE SCALE GENOMIC DNA]</scope>
    <source>
        <strain evidence="2 3">CECT 7946</strain>
    </source>
</reference>
<dbReference type="EMBL" id="QRDV01000001">
    <property type="protein sequence ID" value="RED46562.1"/>
    <property type="molecule type" value="Genomic_DNA"/>
</dbReference>
<feature type="transmembrane region" description="Helical" evidence="1">
    <location>
        <begin position="131"/>
        <end position="153"/>
    </location>
</feature>
<protein>
    <recommendedName>
        <fullName evidence="4">DUF2975 family protein</fullName>
    </recommendedName>
</protein>
<feature type="transmembrane region" description="Helical" evidence="1">
    <location>
        <begin position="12"/>
        <end position="35"/>
    </location>
</feature>